<proteinExistence type="predicted"/>
<gene>
    <name evidence="2" type="ORF">FOXB_17227</name>
</gene>
<feature type="region of interest" description="Disordered" evidence="1">
    <location>
        <begin position="322"/>
        <end position="360"/>
    </location>
</feature>
<reference evidence="2" key="1">
    <citation type="journal article" date="2012" name="Mol. Plant Microbe Interact.">
        <title>A highly conserved effector in Fusarium oxysporum is required for full virulence on Arabidopsis.</title>
        <authorList>
            <person name="Thatcher L.F."/>
            <person name="Gardiner D.M."/>
            <person name="Kazan K."/>
            <person name="Manners J."/>
        </authorList>
    </citation>
    <scope>NUCLEOTIDE SEQUENCE [LARGE SCALE GENOMIC DNA]</scope>
    <source>
        <strain evidence="2">Fo5176</strain>
    </source>
</reference>
<sequence length="734" mass="80584">MFFDGQDFPAKSAVGWVSVKDLRDSGAKSKNSLVPHIQSVRKFLESRVAKHSPKPETDETRAGIPNTTEEQPIKLNTSSAMLLDGRLNTVSTNRFGHSPCSVQPEPHEAHGSTPELGQRESEHPLLIQPTPSSSNKVSRSGSQVQSQPQPGISDEEERKLPPGLEVISTSSHRSEEQPDEPLGKMQKASPTRLCHGGGENRSTALDKPIETGPSDMIRFAQAALDVACSLTSLQRGQSLVNQGSQSLEEAKRRPSEPVPSRNLYNLEVPRASCLLTPFGFMLQQDMGSHPPLRELHSQVPTDTDGLFSHCTSSMQAPPVPIAASTPSSPHTRLPTTQPTVLSPAVKPSCRQPASSSHPVTHHPIGQNYGSLGFEQILQRHLLTTSYWYQWASDTIGAIPRHFSSTKATSNTASKSIYDLGLEDDERFKIRLRSWCGWCDYIHHGKICIGPSPYVHFLISAVDTLYYNPGQGGVMHHSGTPTFDSSQLRETSTGHWLRTRCSQRNYIHRYLLPAGTADKRISSLSRLFSFTLVYIYCPKHPGSGHFSNTIYYQHSCIQPSEGAQDGYMTESATTTCPWRLGSYQEWKIEDRNPVQDERRNNALEKQVNLGAIKTTQDGEEGTISLDYTSAALSSTSLSRSINTQVGVINADSKQASLDTLANFPSSQEEFLDQMNQPNAFPCQSLRNGNFLAMAELENGSEETKSRAQPKALPIRGPKRLDSATSAQCGEGDGAV</sequence>
<feature type="compositionally biased region" description="Low complexity" evidence="1">
    <location>
        <begin position="137"/>
        <end position="151"/>
    </location>
</feature>
<feature type="compositionally biased region" description="Polar residues" evidence="1">
    <location>
        <begin position="324"/>
        <end position="340"/>
    </location>
</feature>
<feature type="region of interest" description="Disordered" evidence="1">
    <location>
        <begin position="696"/>
        <end position="734"/>
    </location>
</feature>
<dbReference type="STRING" id="660025.F9GEZ3"/>
<evidence type="ECO:0000313" key="2">
    <source>
        <dbReference type="EMBL" id="EGU72264.1"/>
    </source>
</evidence>
<organism evidence="2">
    <name type="scientific">Fusarium oxysporum (strain Fo5176)</name>
    <name type="common">Fusarium vascular wilt</name>
    <dbReference type="NCBI Taxonomy" id="660025"/>
    <lineage>
        <taxon>Eukaryota</taxon>
        <taxon>Fungi</taxon>
        <taxon>Dikarya</taxon>
        <taxon>Ascomycota</taxon>
        <taxon>Pezizomycotina</taxon>
        <taxon>Sordariomycetes</taxon>
        <taxon>Hypocreomycetidae</taxon>
        <taxon>Hypocreales</taxon>
        <taxon>Nectriaceae</taxon>
        <taxon>Fusarium</taxon>
        <taxon>Fusarium oxysporum species complex</taxon>
    </lineage>
</organism>
<feature type="region of interest" description="Disordered" evidence="1">
    <location>
        <begin position="241"/>
        <end position="261"/>
    </location>
</feature>
<comment type="caution">
    <text evidence="2">The sequence shown here is derived from an EMBL/GenBank/DDBJ whole genome shotgun (WGS) entry which is preliminary data.</text>
</comment>
<dbReference type="EMBL" id="AFQF01006669">
    <property type="protein sequence ID" value="EGU72264.1"/>
    <property type="molecule type" value="Genomic_DNA"/>
</dbReference>
<protein>
    <submittedName>
        <fullName evidence="2">Uncharacterized protein</fullName>
    </submittedName>
</protein>
<feature type="region of interest" description="Disordered" evidence="1">
    <location>
        <begin position="46"/>
        <end position="72"/>
    </location>
</feature>
<dbReference type="AlphaFoldDB" id="F9GEZ3"/>
<accession>F9GEZ3</accession>
<dbReference type="OrthoDB" id="5104403at2759"/>
<name>F9GEZ3_FUSOF</name>
<feature type="compositionally biased region" description="Basic and acidic residues" evidence="1">
    <location>
        <begin position="46"/>
        <end position="61"/>
    </location>
</feature>
<feature type="region of interest" description="Disordered" evidence="1">
    <location>
        <begin position="94"/>
        <end position="209"/>
    </location>
</feature>
<evidence type="ECO:0000256" key="1">
    <source>
        <dbReference type="SAM" id="MobiDB-lite"/>
    </source>
</evidence>